<protein>
    <submittedName>
        <fullName evidence="1">Uncharacterized protein</fullName>
    </submittedName>
</protein>
<evidence type="ECO:0000313" key="1">
    <source>
        <dbReference type="EMBL" id="GIY13535.1"/>
    </source>
</evidence>
<accession>A0AAV4QZK5</accession>
<proteinExistence type="predicted"/>
<evidence type="ECO:0000313" key="2">
    <source>
        <dbReference type="Proteomes" id="UP001054945"/>
    </source>
</evidence>
<comment type="caution">
    <text evidence="1">The sequence shown here is derived from an EMBL/GenBank/DDBJ whole genome shotgun (WGS) entry which is preliminary data.</text>
</comment>
<keyword evidence="2" id="KW-1185">Reference proteome</keyword>
<name>A0AAV4QZK5_CAEEX</name>
<gene>
    <name evidence="1" type="ORF">CEXT_171561</name>
</gene>
<reference evidence="1 2" key="1">
    <citation type="submission" date="2021-06" db="EMBL/GenBank/DDBJ databases">
        <title>Caerostris extrusa draft genome.</title>
        <authorList>
            <person name="Kono N."/>
            <person name="Arakawa K."/>
        </authorList>
    </citation>
    <scope>NUCLEOTIDE SEQUENCE [LARGE SCALE GENOMIC DNA]</scope>
</reference>
<sequence>MECLPAFHKYPFADFLCVWGEKDGMDQLVIVAHITPVSAFVNLYRNEPINLIRFVVVNHFGHRWKCDDDTEDYNRLVDHSFRHIKKHKNLDYQQQKGHLQWPKRNSG</sequence>
<organism evidence="1 2">
    <name type="scientific">Caerostris extrusa</name>
    <name type="common">Bark spider</name>
    <name type="synonym">Caerostris bankana</name>
    <dbReference type="NCBI Taxonomy" id="172846"/>
    <lineage>
        <taxon>Eukaryota</taxon>
        <taxon>Metazoa</taxon>
        <taxon>Ecdysozoa</taxon>
        <taxon>Arthropoda</taxon>
        <taxon>Chelicerata</taxon>
        <taxon>Arachnida</taxon>
        <taxon>Araneae</taxon>
        <taxon>Araneomorphae</taxon>
        <taxon>Entelegynae</taxon>
        <taxon>Araneoidea</taxon>
        <taxon>Araneidae</taxon>
        <taxon>Caerostris</taxon>
    </lineage>
</organism>
<dbReference type="AlphaFoldDB" id="A0AAV4QZK5"/>
<dbReference type="EMBL" id="BPLR01006954">
    <property type="protein sequence ID" value="GIY13535.1"/>
    <property type="molecule type" value="Genomic_DNA"/>
</dbReference>
<dbReference type="Proteomes" id="UP001054945">
    <property type="component" value="Unassembled WGS sequence"/>
</dbReference>